<reference evidence="3 4" key="1">
    <citation type="journal article" date="2015" name="ISME J.">
        <title>Genomic and phenotypic differentiation among Methanosarcina mazei populations from Columbia River sediment.</title>
        <authorList>
            <person name="Youngblut N.D."/>
            <person name="Wirth J.S."/>
            <person name="Henriksen J.R."/>
            <person name="Smith M."/>
            <person name="Simon H."/>
            <person name="Metcalf W.W."/>
            <person name="Whitaker R.J."/>
        </authorList>
    </citation>
    <scope>NUCLEOTIDE SEQUENCE [LARGE SCALE GENOMIC DNA]</scope>
    <source>
        <strain evidence="2 4">1.H.A.2.6</strain>
        <strain evidence="1 3">3.H.A.2.1</strain>
    </source>
</reference>
<dbReference type="AlphaFoldDB" id="A0A0F8JR51"/>
<dbReference type="EMBL" id="JJQN01000129">
    <property type="protein sequence ID" value="KKH57780.1"/>
    <property type="molecule type" value="Genomic_DNA"/>
</dbReference>
<protein>
    <submittedName>
        <fullName evidence="1">Uncharacterized protein</fullName>
    </submittedName>
</protein>
<name>A0A0F8JR51_METMZ</name>
<comment type="caution">
    <text evidence="1">The sequence shown here is derived from an EMBL/GenBank/DDBJ whole genome shotgun (WGS) entry which is preliminary data.</text>
</comment>
<proteinExistence type="predicted"/>
<accession>A0A0F8JR51</accession>
<dbReference type="Proteomes" id="UP000034450">
    <property type="component" value="Unassembled WGS sequence"/>
</dbReference>
<evidence type="ECO:0000313" key="4">
    <source>
        <dbReference type="Proteomes" id="UP000034450"/>
    </source>
</evidence>
<dbReference type="EMBL" id="JJPO01000121">
    <property type="protein sequence ID" value="KKG71310.1"/>
    <property type="molecule type" value="Genomic_DNA"/>
</dbReference>
<evidence type="ECO:0000313" key="2">
    <source>
        <dbReference type="EMBL" id="KKH57780.1"/>
    </source>
</evidence>
<evidence type="ECO:0000313" key="1">
    <source>
        <dbReference type="EMBL" id="KKG71310.1"/>
    </source>
</evidence>
<gene>
    <name evidence="1" type="ORF">DU63_17795</name>
    <name evidence="2" type="ORF">DU74_18205</name>
</gene>
<dbReference type="PATRIC" id="fig|2209.43.peg.3869"/>
<organism evidence="1 3">
    <name type="scientific">Methanosarcina mazei</name>
    <name type="common">Methanosarcina frisia</name>
    <dbReference type="NCBI Taxonomy" id="2209"/>
    <lineage>
        <taxon>Archaea</taxon>
        <taxon>Methanobacteriati</taxon>
        <taxon>Methanobacteriota</taxon>
        <taxon>Stenosarchaea group</taxon>
        <taxon>Methanomicrobia</taxon>
        <taxon>Methanosarcinales</taxon>
        <taxon>Methanosarcinaceae</taxon>
        <taxon>Methanosarcina</taxon>
    </lineage>
</organism>
<evidence type="ECO:0000313" key="3">
    <source>
        <dbReference type="Proteomes" id="UP000034001"/>
    </source>
</evidence>
<sequence>MNPLKIWKGRVRRRTYAELMQNLCRTYLFLFCFPDIEPVLEPVFAGIEYFNTIVKSCPLIFY</sequence>
<dbReference type="Proteomes" id="UP000034001">
    <property type="component" value="Unassembled WGS sequence"/>
</dbReference>